<keyword evidence="6" id="KW-0862">Zinc</keyword>
<dbReference type="Gene3D" id="3.30.160.60">
    <property type="entry name" value="Classic Zinc Finger"/>
    <property type="match status" value="11"/>
</dbReference>
<sequence>MESLQCQICSNFFQDLQLLNDHIETHTKKELYQFGVSLKNYLEILIRENTVLKAQFNHLKQSQILSTEDQFSLYNSFNLTPSSKEDQTELVHNDKVPVYTMAEDQTVQDDGQYRQPEYVQEVTVQSAENTVEPQNEPENVSLIDLSQEEMNKNDESSPKVVESEDETIICCICKITFPSYNLLNNHIQTHIDSNSFACPVCQKVLNSRNNLLVHIRIHTGEKPYKCHVCGKPFTQYGTLYRHKKKHEANGEYEKPGTSPRGGDQSDAKSNHSTKSTETADSPVIVEDSQKSGFPTMQQQQLSYPPNVMLSPNTSLESILPQQLLAQEGITPELLERYNQLLFQRPHNPMQIYGQGGGTKEGSWPKTSEASDEQKSAIPVPQPRPEHISVNSLETLPWAIKKEHEKNEKEIDLSTITERESIDQQHHQHQQSQYQYMYHGENNTESPSSETTTKQPEPAPEKTETHIHSPLNIPQIPPRVPPSLDVTHPEYSLNLLTSQAVLANPNYIYPGQEGAPPHTNDVAALEEQAKKEKQLVEEWNAAMQAQAQANALAVQQFHQGLPPNTIAENQKDSKSMSNNQILESFTSLTKNLLQKLAHKKSDAGEDDGSVEMGEIKCSVCQVSVPSYEEMRAHIKTHNKHTCDVCQKSFSTPFVLRRHKMIHTGERPHVCSVCGKSFIEKQHLTCHMRTHTGDKPYRCKFCPKKFAQRSSLQIHQRVHQRADGGKRSSTEEGEMNESLNTSAEMESSPDAKLSLTEANIMELRRRLSFNEADLLRFNQNLAAQSIEMLRPRTKSMEYGPTSEQKAYWDPNLHNVFVPPAVANPDENRDALDLTFHSRERERSLSINSEGAPPTSSQTIDLSKTVDSGQPIVIPNPTTSVSSPIRLETARSADAEFEQKLQEQLLRHAHGQQQTKAQVQQAQNEAVSQAEAQAQAQAQAQAVAIAQAHSQQIQAHSAQAQVHAAQTQAHAAQTQAHAAQAQAQQNHENGDDEDEEGENQEPTSASSQGEGNMFLQMAKAGESPFTCHVCGKTLSTLYTLRNHIQNHYGHKPFSCDECGKTFSIKTHLITHKRVHTGEKPYICQCCGKHFQRYSAVQRHLLFVHKVEKGLKGRDYVIVHSDSMKDDILQEIKDHEDGHGSDHEHEHQESENETDIVMPPASTSQSSIKSEPVVAPPRNGLNTSLDESESESSGGKEEIIECRCTICNILFMDHEALIKHLGIMHTGGNNRTCEICGKNFTVPFSLKRHLMIHMGIKPHKCNECGKRFTEKQHLESHQRVHTGERPFKCHICRKVFSQSGTLQNHLKKHVEEPQASSELRQTASHEQFLNNIQYQMMLARAQMAQAQGLDNPLALSQIMSPGVDMQHVSSAGLVQMRSLSVDSSVGVAQPAKSPGLDTNVAAALASRSISVDSAIALQQLQEQMQAAATMERQMQEHLQAVANAERAMQEQIQATANAERQVQEQLQAERAVQEQLQASANAERALQEQMQNSANVEHAVQNSTRDEHVSAEHEEQVSKELKNSRSRNEHLHNNTDTIDNSNTGSKSTVGESHQSMELDREPDKSGQETVISNDVEMTEVSQA</sequence>
<feature type="compositionally biased region" description="Basic and acidic residues" evidence="12">
    <location>
        <begin position="1550"/>
        <end position="1562"/>
    </location>
</feature>
<feature type="compositionally biased region" description="Low complexity" evidence="12">
    <location>
        <begin position="439"/>
        <end position="455"/>
    </location>
</feature>
<evidence type="ECO:0000259" key="13">
    <source>
        <dbReference type="PROSITE" id="PS50157"/>
    </source>
</evidence>
<feature type="region of interest" description="Disordered" evidence="12">
    <location>
        <begin position="439"/>
        <end position="473"/>
    </location>
</feature>
<feature type="domain" description="C2H2-type" evidence="13">
    <location>
        <begin position="1050"/>
        <end position="1077"/>
    </location>
</feature>
<feature type="domain" description="C2H2-type" evidence="13">
    <location>
        <begin position="1255"/>
        <end position="1282"/>
    </location>
</feature>
<feature type="domain" description="C2H2-type" evidence="13">
    <location>
        <begin position="1283"/>
        <end position="1310"/>
    </location>
</feature>
<comment type="caution">
    <text evidence="14">The sequence shown here is derived from an EMBL/GenBank/DDBJ whole genome shotgun (WGS) entry which is preliminary data.</text>
</comment>
<feature type="region of interest" description="Disordered" evidence="12">
    <location>
        <begin position="246"/>
        <end position="284"/>
    </location>
</feature>
<evidence type="ECO:0000256" key="3">
    <source>
        <dbReference type="ARBA" id="ARBA00022723"/>
    </source>
</evidence>
<keyword evidence="9" id="KW-0804">Transcription</keyword>
<proteinExistence type="inferred from homology"/>
<evidence type="ECO:0000256" key="7">
    <source>
        <dbReference type="ARBA" id="ARBA00023015"/>
    </source>
</evidence>
<evidence type="ECO:0000256" key="8">
    <source>
        <dbReference type="ARBA" id="ARBA00023125"/>
    </source>
</evidence>
<dbReference type="Pfam" id="PF00096">
    <property type="entry name" value="zf-C2H2"/>
    <property type="match status" value="9"/>
</dbReference>
<evidence type="ECO:0000256" key="6">
    <source>
        <dbReference type="ARBA" id="ARBA00022833"/>
    </source>
</evidence>
<keyword evidence="15" id="KW-1185">Reference proteome</keyword>
<evidence type="ECO:0000256" key="9">
    <source>
        <dbReference type="ARBA" id="ARBA00023163"/>
    </source>
</evidence>
<dbReference type="GO" id="GO:0005694">
    <property type="term" value="C:chromosome"/>
    <property type="evidence" value="ECO:0007669"/>
    <property type="project" value="UniProtKB-ARBA"/>
</dbReference>
<feature type="region of interest" description="Disordered" evidence="12">
    <location>
        <begin position="348"/>
        <end position="386"/>
    </location>
</feature>
<dbReference type="FunFam" id="3.30.160.60:FF:001498">
    <property type="entry name" value="Zinc finger protein 404"/>
    <property type="match status" value="1"/>
</dbReference>
<feature type="domain" description="C2H2-type" evidence="13">
    <location>
        <begin position="224"/>
        <end position="251"/>
    </location>
</feature>
<protein>
    <submittedName>
        <fullName evidence="14">KRAB</fullName>
    </submittedName>
</protein>
<dbReference type="FunFam" id="3.30.160.60:FF:000446">
    <property type="entry name" value="Zinc finger protein"/>
    <property type="match status" value="1"/>
</dbReference>
<dbReference type="PANTHER" id="PTHR16515:SF66">
    <property type="entry name" value="C2H2-TYPE DOMAIN-CONTAINING PROTEIN"/>
    <property type="match status" value="1"/>
</dbReference>
<dbReference type="InterPro" id="IPR050331">
    <property type="entry name" value="Zinc_finger"/>
</dbReference>
<feature type="compositionally biased region" description="Polar residues" evidence="12">
    <location>
        <begin position="1486"/>
        <end position="1499"/>
    </location>
</feature>
<evidence type="ECO:0000313" key="14">
    <source>
        <dbReference type="EMBL" id="CAG2188648.1"/>
    </source>
</evidence>
<feature type="domain" description="C2H2-type" evidence="13">
    <location>
        <begin position="4"/>
        <end position="31"/>
    </location>
</feature>
<evidence type="ECO:0000313" key="15">
    <source>
        <dbReference type="Proteomes" id="UP000683360"/>
    </source>
</evidence>
<feature type="compositionally biased region" description="Polar residues" evidence="12">
    <location>
        <begin position="270"/>
        <end position="279"/>
    </location>
</feature>
<feature type="domain" description="C2H2-type" evidence="13">
    <location>
        <begin position="667"/>
        <end position="694"/>
    </location>
</feature>
<feature type="domain" description="C2H2-type" evidence="13">
    <location>
        <begin position="639"/>
        <end position="666"/>
    </location>
</feature>
<dbReference type="GO" id="GO:0005634">
    <property type="term" value="C:nucleus"/>
    <property type="evidence" value="ECO:0007669"/>
    <property type="project" value="UniProtKB-SubCell"/>
</dbReference>
<dbReference type="FunFam" id="3.30.160.60:FF:000621">
    <property type="entry name" value="FLT3-interacting zinc finger 1"/>
    <property type="match status" value="1"/>
</dbReference>
<dbReference type="GO" id="GO:0043565">
    <property type="term" value="F:sequence-specific DNA binding"/>
    <property type="evidence" value="ECO:0007669"/>
    <property type="project" value="UniProtKB-ARBA"/>
</dbReference>
<feature type="region of interest" description="Disordered" evidence="12">
    <location>
        <begin position="954"/>
        <end position="1006"/>
    </location>
</feature>
<dbReference type="GO" id="GO:0045893">
    <property type="term" value="P:positive regulation of DNA-templated transcription"/>
    <property type="evidence" value="ECO:0007669"/>
    <property type="project" value="UniProtKB-ARBA"/>
</dbReference>
<reference evidence="14" key="1">
    <citation type="submission" date="2021-03" db="EMBL/GenBank/DDBJ databases">
        <authorList>
            <person name="Bekaert M."/>
        </authorList>
    </citation>
    <scope>NUCLEOTIDE SEQUENCE</scope>
</reference>
<feature type="domain" description="C2H2-type" evidence="13">
    <location>
        <begin position="1227"/>
        <end position="1254"/>
    </location>
</feature>
<dbReference type="EMBL" id="CAJPWZ010000272">
    <property type="protein sequence ID" value="CAG2188648.1"/>
    <property type="molecule type" value="Genomic_DNA"/>
</dbReference>
<evidence type="ECO:0000256" key="10">
    <source>
        <dbReference type="ARBA" id="ARBA00023242"/>
    </source>
</evidence>
<evidence type="ECO:0000256" key="5">
    <source>
        <dbReference type="ARBA" id="ARBA00022771"/>
    </source>
</evidence>
<dbReference type="SMART" id="SM00355">
    <property type="entry name" value="ZnF_C2H2"/>
    <property type="match status" value="15"/>
</dbReference>
<dbReference type="FunFam" id="3.30.160.60:FF:001506">
    <property type="entry name" value="Zinc finger protein"/>
    <property type="match status" value="1"/>
</dbReference>
<feature type="domain" description="C2H2-type" evidence="13">
    <location>
        <begin position="1198"/>
        <end position="1226"/>
    </location>
</feature>
<feature type="domain" description="C2H2-type" evidence="13">
    <location>
        <begin position="1022"/>
        <end position="1049"/>
    </location>
</feature>
<keyword evidence="8" id="KW-0238">DNA-binding</keyword>
<feature type="compositionally biased region" description="Polar residues" evidence="12">
    <location>
        <begin position="842"/>
        <end position="865"/>
    </location>
</feature>
<feature type="compositionally biased region" description="Low complexity" evidence="12">
    <location>
        <begin position="954"/>
        <end position="984"/>
    </location>
</feature>
<dbReference type="PANTHER" id="PTHR16515">
    <property type="entry name" value="PR DOMAIN ZINC FINGER PROTEIN"/>
    <property type="match status" value="1"/>
</dbReference>
<feature type="domain" description="C2H2-type" evidence="13">
    <location>
        <begin position="196"/>
        <end position="223"/>
    </location>
</feature>
<feature type="compositionally biased region" description="Polar residues" evidence="12">
    <location>
        <begin position="1530"/>
        <end position="1549"/>
    </location>
</feature>
<dbReference type="InterPro" id="IPR013087">
    <property type="entry name" value="Znf_C2H2_type"/>
</dbReference>
<dbReference type="FunFam" id="3.30.160.60:FF:000690">
    <property type="entry name" value="Zinc finger protein 354C"/>
    <property type="match status" value="1"/>
</dbReference>
<keyword evidence="10" id="KW-0539">Nucleus</keyword>
<feature type="compositionally biased region" description="Basic and acidic residues" evidence="12">
    <location>
        <begin position="718"/>
        <end position="728"/>
    </location>
</feature>
<dbReference type="GO" id="GO:0008270">
    <property type="term" value="F:zinc ion binding"/>
    <property type="evidence" value="ECO:0007669"/>
    <property type="project" value="UniProtKB-KW"/>
</dbReference>
<organism evidence="14 15">
    <name type="scientific">Mytilus edulis</name>
    <name type="common">Blue mussel</name>
    <dbReference type="NCBI Taxonomy" id="6550"/>
    <lineage>
        <taxon>Eukaryota</taxon>
        <taxon>Metazoa</taxon>
        <taxon>Spiralia</taxon>
        <taxon>Lophotrochozoa</taxon>
        <taxon>Mollusca</taxon>
        <taxon>Bivalvia</taxon>
        <taxon>Autobranchia</taxon>
        <taxon>Pteriomorphia</taxon>
        <taxon>Mytilida</taxon>
        <taxon>Mytiloidea</taxon>
        <taxon>Mytilidae</taxon>
        <taxon>Mytilinae</taxon>
        <taxon>Mytilus</taxon>
    </lineage>
</organism>
<feature type="region of interest" description="Disordered" evidence="12">
    <location>
        <begin position="837"/>
        <end position="881"/>
    </location>
</feature>
<keyword evidence="5 11" id="KW-0863">Zinc-finger</keyword>
<evidence type="ECO:0000256" key="2">
    <source>
        <dbReference type="ARBA" id="ARBA00006991"/>
    </source>
</evidence>
<dbReference type="FunFam" id="3.30.160.60:FF:001857">
    <property type="entry name" value="Uncharacterized protein"/>
    <property type="match status" value="1"/>
</dbReference>
<accession>A0A8S3PY78</accession>
<evidence type="ECO:0000256" key="11">
    <source>
        <dbReference type="PROSITE-ProRule" id="PRU00042"/>
    </source>
</evidence>
<dbReference type="PROSITE" id="PS50157">
    <property type="entry name" value="ZINC_FINGER_C2H2_2"/>
    <property type="match status" value="13"/>
</dbReference>
<comment type="similarity">
    <text evidence="2">Belongs to the krueppel C2H2-type zinc-finger protein family.</text>
</comment>
<feature type="domain" description="C2H2-type" evidence="13">
    <location>
        <begin position="695"/>
        <end position="722"/>
    </location>
</feature>
<feature type="compositionally biased region" description="Basic and acidic residues" evidence="12">
    <location>
        <begin position="1500"/>
        <end position="1529"/>
    </location>
</feature>
<evidence type="ECO:0000256" key="1">
    <source>
        <dbReference type="ARBA" id="ARBA00004123"/>
    </source>
</evidence>
<dbReference type="OrthoDB" id="6101877at2759"/>
<keyword evidence="7" id="KW-0805">Transcription regulation</keyword>
<comment type="subcellular location">
    <subcellularLocation>
        <location evidence="1">Nucleus</location>
    </subcellularLocation>
</comment>
<feature type="compositionally biased region" description="Acidic residues" evidence="12">
    <location>
        <begin position="987"/>
        <end position="996"/>
    </location>
</feature>
<feature type="compositionally biased region" description="Basic and acidic residues" evidence="12">
    <location>
        <begin position="1131"/>
        <end position="1146"/>
    </location>
</feature>
<dbReference type="InterPro" id="IPR036236">
    <property type="entry name" value="Znf_C2H2_sf"/>
</dbReference>
<evidence type="ECO:0000256" key="4">
    <source>
        <dbReference type="ARBA" id="ARBA00022737"/>
    </source>
</evidence>
<dbReference type="Proteomes" id="UP000683360">
    <property type="component" value="Unassembled WGS sequence"/>
</dbReference>
<feature type="region of interest" description="Disordered" evidence="12">
    <location>
        <begin position="1131"/>
        <end position="1190"/>
    </location>
</feature>
<dbReference type="FunFam" id="3.30.160.60:FF:000100">
    <property type="entry name" value="Zinc finger 45-like"/>
    <property type="match status" value="1"/>
</dbReference>
<dbReference type="SUPFAM" id="SSF57667">
    <property type="entry name" value="beta-beta-alpha zinc fingers"/>
    <property type="match status" value="8"/>
</dbReference>
<keyword evidence="4" id="KW-0677">Repeat</keyword>
<feature type="domain" description="C2H2-type" evidence="13">
    <location>
        <begin position="1078"/>
        <end position="1106"/>
    </location>
</feature>
<dbReference type="PROSITE" id="PS00028">
    <property type="entry name" value="ZINC_FINGER_C2H2_1"/>
    <property type="match status" value="13"/>
</dbReference>
<feature type="region of interest" description="Disordered" evidence="12">
    <location>
        <begin position="1486"/>
        <end position="1579"/>
    </location>
</feature>
<keyword evidence="3" id="KW-0479">Metal-binding</keyword>
<feature type="region of interest" description="Disordered" evidence="12">
    <location>
        <begin position="713"/>
        <end position="749"/>
    </location>
</feature>
<dbReference type="FunFam" id="3.30.160.60:FF:001732">
    <property type="entry name" value="Zgc:162936"/>
    <property type="match status" value="1"/>
</dbReference>
<name>A0A8S3PY78_MYTED</name>
<gene>
    <name evidence="14" type="ORF">MEDL_4086</name>
</gene>
<evidence type="ECO:0000256" key="12">
    <source>
        <dbReference type="SAM" id="MobiDB-lite"/>
    </source>
</evidence>